<dbReference type="InterPro" id="IPR003787">
    <property type="entry name" value="Sulphur_relay_DsrE/F-like"/>
</dbReference>
<organism evidence="1">
    <name type="scientific">Desulfacinum infernum</name>
    <dbReference type="NCBI Taxonomy" id="35837"/>
    <lineage>
        <taxon>Bacteria</taxon>
        <taxon>Pseudomonadati</taxon>
        <taxon>Thermodesulfobacteriota</taxon>
        <taxon>Syntrophobacteria</taxon>
        <taxon>Syntrophobacterales</taxon>
        <taxon>Syntrophobacteraceae</taxon>
        <taxon>Desulfacinum</taxon>
    </lineage>
</organism>
<dbReference type="Gene3D" id="3.40.1260.10">
    <property type="entry name" value="DsrEFH-like"/>
    <property type="match status" value="1"/>
</dbReference>
<protein>
    <submittedName>
        <fullName evidence="1">Sulfur reduction protein DsrE</fullName>
    </submittedName>
</protein>
<accession>A0A832EDG6</accession>
<dbReference type="EMBL" id="DSTK01000023">
    <property type="protein sequence ID" value="HFK97266.1"/>
    <property type="molecule type" value="Genomic_DNA"/>
</dbReference>
<dbReference type="PANTHER" id="PTHR34874:SF1">
    <property type="entry name" value="PROTEIN YCHN"/>
    <property type="match status" value="1"/>
</dbReference>
<proteinExistence type="predicted"/>
<reference evidence="1" key="1">
    <citation type="journal article" date="2020" name="mSystems">
        <title>Genome- and Community-Level Interaction Insights into Carbon Utilization and Element Cycling Functions of Hydrothermarchaeota in Hydrothermal Sediment.</title>
        <authorList>
            <person name="Zhou Z."/>
            <person name="Liu Y."/>
            <person name="Xu W."/>
            <person name="Pan J."/>
            <person name="Luo Z.H."/>
            <person name="Li M."/>
        </authorList>
    </citation>
    <scope>NUCLEOTIDE SEQUENCE [LARGE SCALE GENOMIC DNA]</scope>
    <source>
        <strain evidence="1">SpSt-456</strain>
    </source>
</reference>
<name>A0A832EDG6_9BACT</name>
<comment type="caution">
    <text evidence="1">The sequence shown here is derived from an EMBL/GenBank/DDBJ whole genome shotgun (WGS) entry which is preliminary data.</text>
</comment>
<dbReference type="AlphaFoldDB" id="A0A832EDG6"/>
<dbReference type="GO" id="GO:0005829">
    <property type="term" value="C:cytosol"/>
    <property type="evidence" value="ECO:0007669"/>
    <property type="project" value="TreeGrafter"/>
</dbReference>
<gene>
    <name evidence="1" type="ORF">ENS06_08075</name>
</gene>
<dbReference type="Pfam" id="PF02635">
    <property type="entry name" value="DsrE"/>
    <property type="match status" value="1"/>
</dbReference>
<evidence type="ECO:0000313" key="1">
    <source>
        <dbReference type="EMBL" id="HFK97266.1"/>
    </source>
</evidence>
<sequence>MFGKVFAPLKFGVTGPRAVCKAAAGLGFLPHHERRKVMKLCFVVSIGFERSGSATRAMQFASLAAEQGHHVEVFLIDDAIHWAQIGMAEGIRSSTGEHMKDLLDTLIARKTPIHVCKACADKRLVSPDDLIEGAVISPAPVLVKMMGDPDYKVFTF</sequence>
<dbReference type="InterPro" id="IPR027396">
    <property type="entry name" value="DsrEFH-like"/>
</dbReference>
<dbReference type="SUPFAM" id="SSF75169">
    <property type="entry name" value="DsrEFH-like"/>
    <property type="match status" value="1"/>
</dbReference>
<dbReference type="PANTHER" id="PTHR34874">
    <property type="entry name" value="PROTEIN YCHN"/>
    <property type="match status" value="1"/>
</dbReference>